<sequence>MKINLIVGLSIFLLVSCRSVYPNFQDVDFLTEKPQPSWRKNLYTFPKELQGLWVNEISYESEKQFEIDSTWIGKNTYRHQKYFVGTTSFEEFKKSTEEGLSEEELWELLRYVVESEYPGVTLIIENEPLGPHLLDNEGNLTLRVRSIQQLSLSKDVFLRKVNKNTIALNYRHPEGRGWKTVLIKAEEFK</sequence>
<dbReference type="PROSITE" id="PS51257">
    <property type="entry name" value="PROKAR_LIPOPROTEIN"/>
    <property type="match status" value="1"/>
</dbReference>
<name>A0ABV6FWA9_9BACT</name>
<accession>A0ABV6FWA9</accession>
<dbReference type="Proteomes" id="UP001589797">
    <property type="component" value="Unassembled WGS sequence"/>
</dbReference>
<keyword evidence="2" id="KW-1185">Reference proteome</keyword>
<dbReference type="EMBL" id="JBHLWI010000044">
    <property type="protein sequence ID" value="MFC0264170.1"/>
    <property type="molecule type" value="Genomic_DNA"/>
</dbReference>
<organism evidence="1 2">
    <name type="scientific">Fontibacter flavus</name>
    <dbReference type="NCBI Taxonomy" id="654838"/>
    <lineage>
        <taxon>Bacteria</taxon>
        <taxon>Pseudomonadati</taxon>
        <taxon>Bacteroidota</taxon>
        <taxon>Cytophagia</taxon>
        <taxon>Cytophagales</taxon>
        <taxon>Cyclobacteriaceae</taxon>
        <taxon>Fontibacter</taxon>
    </lineage>
</organism>
<proteinExistence type="predicted"/>
<gene>
    <name evidence="1" type="ORF">ACFFIP_15860</name>
</gene>
<reference evidence="1 2" key="1">
    <citation type="submission" date="2024-09" db="EMBL/GenBank/DDBJ databases">
        <authorList>
            <person name="Sun Q."/>
            <person name="Mori K."/>
        </authorList>
    </citation>
    <scope>NUCLEOTIDE SEQUENCE [LARGE SCALE GENOMIC DNA]</scope>
    <source>
        <strain evidence="1 2">CCM 7650</strain>
    </source>
</reference>
<evidence type="ECO:0008006" key="3">
    <source>
        <dbReference type="Google" id="ProtNLM"/>
    </source>
</evidence>
<evidence type="ECO:0000313" key="1">
    <source>
        <dbReference type="EMBL" id="MFC0264170.1"/>
    </source>
</evidence>
<dbReference type="RefSeq" id="WP_382388683.1">
    <property type="nucleotide sequence ID" value="NZ_JBHLWI010000044.1"/>
</dbReference>
<protein>
    <recommendedName>
        <fullName evidence="3">Lipoprotein</fullName>
    </recommendedName>
</protein>
<evidence type="ECO:0000313" key="2">
    <source>
        <dbReference type="Proteomes" id="UP001589797"/>
    </source>
</evidence>
<comment type="caution">
    <text evidence="1">The sequence shown here is derived from an EMBL/GenBank/DDBJ whole genome shotgun (WGS) entry which is preliminary data.</text>
</comment>